<dbReference type="RefSeq" id="WP_062979992.1">
    <property type="nucleotide sequence ID" value="NZ_JAAXOT010000022.1"/>
</dbReference>
<dbReference type="EMBL" id="JAAXOT010000022">
    <property type="protein sequence ID" value="NKY60436.1"/>
    <property type="molecule type" value="Genomic_DNA"/>
</dbReference>
<dbReference type="AlphaFoldDB" id="A0A846YLB5"/>
<comment type="caution">
    <text evidence="1">The sequence shown here is derived from an EMBL/GenBank/DDBJ whole genome shotgun (WGS) entry which is preliminary data.</text>
</comment>
<accession>A0A846YLB5</accession>
<evidence type="ECO:0000313" key="2">
    <source>
        <dbReference type="Proteomes" id="UP000570678"/>
    </source>
</evidence>
<dbReference type="Proteomes" id="UP000570678">
    <property type="component" value="Unassembled WGS sequence"/>
</dbReference>
<reference evidence="1 2" key="1">
    <citation type="submission" date="2020-04" db="EMBL/GenBank/DDBJ databases">
        <title>MicrobeNet Type strains.</title>
        <authorList>
            <person name="Nicholson A.C."/>
        </authorList>
    </citation>
    <scope>NUCLEOTIDE SEQUENCE [LARGE SCALE GENOMIC DNA]</scope>
    <source>
        <strain evidence="1 2">JCM 3332</strain>
    </source>
</reference>
<protein>
    <submittedName>
        <fullName evidence="1">Uncharacterized protein</fullName>
    </submittedName>
</protein>
<keyword evidence="2" id="KW-1185">Reference proteome</keyword>
<name>A0A846YLB5_9NOCA</name>
<evidence type="ECO:0000313" key="1">
    <source>
        <dbReference type="EMBL" id="NKY60436.1"/>
    </source>
</evidence>
<organism evidence="1 2">
    <name type="scientific">Nocardia flavorosea</name>
    <dbReference type="NCBI Taxonomy" id="53429"/>
    <lineage>
        <taxon>Bacteria</taxon>
        <taxon>Bacillati</taxon>
        <taxon>Actinomycetota</taxon>
        <taxon>Actinomycetes</taxon>
        <taxon>Mycobacteriales</taxon>
        <taxon>Nocardiaceae</taxon>
        <taxon>Nocardia</taxon>
    </lineage>
</organism>
<sequence>MILTREAIANINEFYRLADEADRAYMENRTSDEVTLRQQAWEVRNKITALELHAYLQADLYPPHIAGRENHDAQVAVYYSTLGRCQRRTTPAINPQGDK</sequence>
<gene>
    <name evidence="1" type="ORF">HGA15_30725</name>
</gene>
<proteinExistence type="predicted"/>